<protein>
    <recommendedName>
        <fullName evidence="3">PIN domain-containing protein</fullName>
    </recommendedName>
</protein>
<accession>A0A2A9DPR1</accession>
<evidence type="ECO:0008006" key="3">
    <source>
        <dbReference type="Google" id="ProtNLM"/>
    </source>
</evidence>
<dbReference type="STRING" id="1724.GCA_001044175_02364"/>
<dbReference type="CDD" id="cd09854">
    <property type="entry name" value="PIN_VapC-like"/>
    <property type="match status" value="1"/>
</dbReference>
<gene>
    <name evidence="1" type="ORF">ATK06_0992</name>
</gene>
<organism evidence="1 2">
    <name type="scientific">Corynebacterium renale</name>
    <dbReference type="NCBI Taxonomy" id="1724"/>
    <lineage>
        <taxon>Bacteria</taxon>
        <taxon>Bacillati</taxon>
        <taxon>Actinomycetota</taxon>
        <taxon>Actinomycetes</taxon>
        <taxon>Mycobacteriales</taxon>
        <taxon>Corynebacteriaceae</taxon>
        <taxon>Corynebacterium</taxon>
    </lineage>
</organism>
<dbReference type="SUPFAM" id="SSF88723">
    <property type="entry name" value="PIN domain-like"/>
    <property type="match status" value="1"/>
</dbReference>
<evidence type="ECO:0000313" key="2">
    <source>
        <dbReference type="Proteomes" id="UP000221653"/>
    </source>
</evidence>
<dbReference type="Proteomes" id="UP000221653">
    <property type="component" value="Unassembled WGS sequence"/>
</dbReference>
<name>A0A2A9DPR1_9CORY</name>
<comment type="caution">
    <text evidence="1">The sequence shown here is derived from an EMBL/GenBank/DDBJ whole genome shotgun (WGS) entry which is preliminary data.</text>
</comment>
<keyword evidence="2" id="KW-1185">Reference proteome</keyword>
<dbReference type="RefSeq" id="WP_098388925.1">
    <property type="nucleotide sequence ID" value="NZ_LS483464.1"/>
</dbReference>
<dbReference type="EMBL" id="PDJF01000001">
    <property type="protein sequence ID" value="PFG27910.1"/>
    <property type="molecule type" value="Genomic_DNA"/>
</dbReference>
<dbReference type="AlphaFoldDB" id="A0A2A9DPR1"/>
<evidence type="ECO:0000313" key="1">
    <source>
        <dbReference type="EMBL" id="PFG27910.1"/>
    </source>
</evidence>
<proteinExistence type="predicted"/>
<dbReference type="InterPro" id="IPR029060">
    <property type="entry name" value="PIN-like_dom_sf"/>
</dbReference>
<sequence length="136" mass="14213">MLKPTLPIQLVDASVLIAAFTNDDTDDRASRAHQLLADHGRTCTLAVPALAYLELCAAGAGAWVEELGLIIAELDALTAAQAAEIGSSLPLHDATLPATALIHGIDRLYTFEPALLALDIEGVDVVEPTAAQGMLF</sequence>
<reference evidence="1 2" key="1">
    <citation type="submission" date="2017-10" db="EMBL/GenBank/DDBJ databases">
        <title>Sequencing the genomes of 1000 actinobacteria strains.</title>
        <authorList>
            <person name="Klenk H.-P."/>
        </authorList>
    </citation>
    <scope>NUCLEOTIDE SEQUENCE [LARGE SCALE GENOMIC DNA]</scope>
    <source>
        <strain evidence="1 2">DSM 20688</strain>
    </source>
</reference>